<dbReference type="EMBL" id="JACIBY010000022">
    <property type="protein sequence ID" value="MBB3841912.1"/>
    <property type="molecule type" value="Genomic_DNA"/>
</dbReference>
<gene>
    <name evidence="1" type="ORF">FHS57_005941</name>
</gene>
<dbReference type="Proteomes" id="UP000541352">
    <property type="component" value="Unassembled WGS sequence"/>
</dbReference>
<name>A0A7W5ZQQ7_9BACT</name>
<evidence type="ECO:0000313" key="1">
    <source>
        <dbReference type="EMBL" id="MBB3841912.1"/>
    </source>
</evidence>
<keyword evidence="2" id="KW-1185">Reference proteome</keyword>
<reference evidence="1 2" key="1">
    <citation type="submission" date="2020-08" db="EMBL/GenBank/DDBJ databases">
        <title>Genomic Encyclopedia of Type Strains, Phase IV (KMG-IV): sequencing the most valuable type-strain genomes for metagenomic binning, comparative biology and taxonomic classification.</title>
        <authorList>
            <person name="Goeker M."/>
        </authorList>
    </citation>
    <scope>NUCLEOTIDE SEQUENCE [LARGE SCALE GENOMIC DNA]</scope>
    <source>
        <strain evidence="1 2">DSM 17976</strain>
    </source>
</reference>
<proteinExistence type="predicted"/>
<comment type="caution">
    <text evidence="1">The sequence shown here is derived from an EMBL/GenBank/DDBJ whole genome shotgun (WGS) entry which is preliminary data.</text>
</comment>
<organism evidence="1 2">
    <name type="scientific">Runella defluvii</name>
    <dbReference type="NCBI Taxonomy" id="370973"/>
    <lineage>
        <taxon>Bacteria</taxon>
        <taxon>Pseudomonadati</taxon>
        <taxon>Bacteroidota</taxon>
        <taxon>Cytophagia</taxon>
        <taxon>Cytophagales</taxon>
        <taxon>Spirosomataceae</taxon>
        <taxon>Runella</taxon>
    </lineage>
</organism>
<protein>
    <recommendedName>
        <fullName evidence="3">DUF932 domain-containing protein</fullName>
    </recommendedName>
</protein>
<evidence type="ECO:0008006" key="3">
    <source>
        <dbReference type="Google" id="ProtNLM"/>
    </source>
</evidence>
<accession>A0A7W5ZQQ7</accession>
<sequence>MKTASKNASKNLLSHATNWDKICFPVETVALEGLLPENYNIIATDRQQAIVGQKADGSNQVFAIQSKSYSLIPNSLIKSVADECLGLDYELSIRYSSQGEFSIGIVLPDSMVIGKTGNDTIRKQLTFTNSYNGKTPFTIQGHEMRGMKSAVMRVSYYRQICSNGMMGWADEFISLDEYLRWLTNGMPANAKVKGLEERFEKNEEEQFLRIFSHKGINLDKFQQFLVGLVSDFSQTKKESSTSQVYNLMTDLQVTDLDEATEIVRKVGIPKKLVAAALERMELEQGLLGSSANVWLFYNAVNHSLFNQPTSMSVQDRFYADERVFHGLLTAYLN</sequence>
<evidence type="ECO:0000313" key="2">
    <source>
        <dbReference type="Proteomes" id="UP000541352"/>
    </source>
</evidence>
<dbReference type="AlphaFoldDB" id="A0A7W5ZQQ7"/>
<dbReference type="RefSeq" id="WP_183979890.1">
    <property type="nucleotide sequence ID" value="NZ_JACIBY010000022.1"/>
</dbReference>